<dbReference type="PANTHER" id="PTHR16055:SF2">
    <property type="entry name" value="INTEGRATOR COMPLEX SUBUNIT 10"/>
    <property type="match status" value="1"/>
</dbReference>
<reference evidence="8" key="2">
    <citation type="journal article" date="2017" name="Sci. Adv.">
        <title>A tail of two voltages: Proteomic comparison of the three electric organs of the electric eel.</title>
        <authorList>
            <person name="Traeger L.L."/>
            <person name="Sabat G."/>
            <person name="Barrett-Wilt G.A."/>
            <person name="Wells G.B."/>
            <person name="Sussman M.R."/>
        </authorList>
    </citation>
    <scope>NUCLEOTIDE SEQUENCE [LARGE SCALE GENOMIC DNA]</scope>
</reference>
<evidence type="ECO:0000256" key="3">
    <source>
        <dbReference type="ARBA" id="ARBA00016811"/>
    </source>
</evidence>
<reference evidence="7" key="3">
    <citation type="submission" date="2020-05" db="EMBL/GenBank/DDBJ databases">
        <title>Electrophorus electricus (electric eel) genome, fEleEle1, primary haplotype.</title>
        <authorList>
            <person name="Myers G."/>
            <person name="Meyer A."/>
            <person name="Fedrigo O."/>
            <person name="Formenti G."/>
            <person name="Rhie A."/>
            <person name="Tracey A."/>
            <person name="Sims Y."/>
            <person name="Jarvis E.D."/>
        </authorList>
    </citation>
    <scope>NUCLEOTIDE SEQUENCE [LARGE SCALE GENOMIC DNA]</scope>
</reference>
<protein>
    <recommendedName>
        <fullName evidence="3">Integrator complex subunit 10</fullName>
    </recommendedName>
</protein>
<gene>
    <name evidence="7" type="primary">INTS10</name>
</gene>
<dbReference type="Ensembl" id="ENSEEET00000009484.2">
    <property type="protein sequence ID" value="ENSEEEP00000009366.2"/>
    <property type="gene ID" value="ENSEEEG00000004795.2"/>
</dbReference>
<evidence type="ECO:0000256" key="1">
    <source>
        <dbReference type="ARBA" id="ARBA00004123"/>
    </source>
</evidence>
<evidence type="ECO:0000256" key="5">
    <source>
        <dbReference type="ARBA" id="ARBA00062419"/>
    </source>
</evidence>
<sequence length="703" mass="79452">MSAQGDCDFLVKRARELVAEDPWAAKAWLITAQSLGDSNDLTCKRFHMTTSAGRLLYDIFINFPDQPVVWREITVITAALRNDSQDKHALFLKGVFETLPGPVQCQMLLKATEQCFNTLEKAEMLLLLLRRFPESVVQHGVSLGESLLEAENAEDLDTPVNCFRKLFVCDVLPLIVNNVEMRLPSSLLYKYMHTAAEFYIGYVTRGPCADTQLQGSQEVAGLKSPGLGRGQRYVIDGLSEKSSVVAEPWERLLEIVGVVGARCEWQGEKGSRTYTELLQRVKDLCRYLPSLEGETLSHCCSQIVTCSTLVLFHSSYLYVSAVQPSLFQGHNSLASTPWVLLEDLSSVFNDVEVERSSGKHTHKKRKLADGREKTMSSDDEDALGKGRGRHILVNKTEMMGWVETLEHFRTARESWDLLHSHDTLESEFNKICTAWKTENWLWYRIFLTDMIIYQGQYRKALSSLVQMSSLQPQSSLTAASNLETHRAVIQQASCHYALGEHRLACEKVLEVVSGLVPQNQEPVKCSEESSRARGKPRKGNDLRLVPCTSKDILPFCLQLMLACFKLRAFADGSRDDLALGHVIVLLQHDWPLGEALFLKAVDRICDHGSFQYENFFNYVTNIDMLEEFAYLRTTEGGRVQLELLPNQGLLIKHHTVTRGITKGVKEDFRLAMDRQVSRCGENLLSVLHRFCINEKIILIQSLP</sequence>
<feature type="compositionally biased region" description="Basic and acidic residues" evidence="6">
    <location>
        <begin position="367"/>
        <end position="376"/>
    </location>
</feature>
<evidence type="ECO:0000256" key="2">
    <source>
        <dbReference type="ARBA" id="ARBA00010391"/>
    </source>
</evidence>
<reference evidence="8" key="1">
    <citation type="journal article" date="2014" name="Science">
        <title>Nonhuman genetics. Genomic basis for the convergent evolution of electric organs.</title>
        <authorList>
            <person name="Gallant J.R."/>
            <person name="Traeger L.L."/>
            <person name="Volkening J.D."/>
            <person name="Moffett H."/>
            <person name="Chen P.H."/>
            <person name="Novina C.D."/>
            <person name="Phillips G.N.Jr."/>
            <person name="Anand R."/>
            <person name="Wells G.B."/>
            <person name="Pinch M."/>
            <person name="Guth R."/>
            <person name="Unguez G.A."/>
            <person name="Albert J.S."/>
            <person name="Zakon H.H."/>
            <person name="Samanta M.P."/>
            <person name="Sussman M.R."/>
        </authorList>
    </citation>
    <scope>NUCLEOTIDE SEQUENCE [LARGE SCALE GENOMIC DNA]</scope>
</reference>
<evidence type="ECO:0000256" key="6">
    <source>
        <dbReference type="SAM" id="MobiDB-lite"/>
    </source>
</evidence>
<evidence type="ECO:0000256" key="4">
    <source>
        <dbReference type="ARBA" id="ARBA00023242"/>
    </source>
</evidence>
<dbReference type="PRINTS" id="PR02106">
    <property type="entry name" value="INTSUBUNIT10"/>
</dbReference>
<name>A0A4W4EBE5_ELEEL</name>
<reference evidence="7" key="5">
    <citation type="submission" date="2025-09" db="UniProtKB">
        <authorList>
            <consortium name="Ensembl"/>
        </authorList>
    </citation>
    <scope>IDENTIFICATION</scope>
</reference>
<dbReference type="GeneTree" id="ENSGT00390000010950"/>
<feature type="region of interest" description="Disordered" evidence="6">
    <location>
        <begin position="359"/>
        <end position="382"/>
    </location>
</feature>
<organism evidence="7 8">
    <name type="scientific">Electrophorus electricus</name>
    <name type="common">Electric eel</name>
    <name type="synonym">Gymnotus electricus</name>
    <dbReference type="NCBI Taxonomy" id="8005"/>
    <lineage>
        <taxon>Eukaryota</taxon>
        <taxon>Metazoa</taxon>
        <taxon>Chordata</taxon>
        <taxon>Craniata</taxon>
        <taxon>Vertebrata</taxon>
        <taxon>Euteleostomi</taxon>
        <taxon>Actinopterygii</taxon>
        <taxon>Neopterygii</taxon>
        <taxon>Teleostei</taxon>
        <taxon>Ostariophysi</taxon>
        <taxon>Gymnotiformes</taxon>
        <taxon>Gymnotoidei</taxon>
        <taxon>Gymnotidae</taxon>
        <taxon>Electrophorus</taxon>
    </lineage>
</organism>
<reference evidence="7" key="4">
    <citation type="submission" date="2025-08" db="UniProtKB">
        <authorList>
            <consortium name="Ensembl"/>
        </authorList>
    </citation>
    <scope>IDENTIFICATION</scope>
</reference>
<comment type="similarity">
    <text evidence="2">Belongs to the Integrator subunit 10 family.</text>
</comment>
<evidence type="ECO:0000313" key="8">
    <source>
        <dbReference type="Proteomes" id="UP000314983"/>
    </source>
</evidence>
<dbReference type="GO" id="GO:0016180">
    <property type="term" value="P:snRNA processing"/>
    <property type="evidence" value="ECO:0007669"/>
    <property type="project" value="InterPro"/>
</dbReference>
<comment type="subunit">
    <text evidence="5">Component of the Integrator complex, composed of core subunits INTS1, INTS2, INTS3, INTS4, INTS5, INTS6, INTS7, INTS8, INTS9/RC74, INTS10, INTS11/CPSF3L, INTS12, INTS13, INTS14 and INTS15. The core complex associates with protein phosphatase 2A subunits PPP2CA and PPP2R1A, to form the Integrator-PP2A (INTAC) complex. INTS10 is part of the tail subcomplex, composed of INTS10, INTS13, INTS14 and INTS15.</text>
</comment>
<keyword evidence="4" id="KW-0539">Nucleus</keyword>
<proteinExistence type="inferred from homology"/>
<evidence type="ECO:0000313" key="7">
    <source>
        <dbReference type="Ensembl" id="ENSEEEP00000009366.2"/>
    </source>
</evidence>
<comment type="subcellular location">
    <subcellularLocation>
        <location evidence="1">Nucleus</location>
    </subcellularLocation>
</comment>
<dbReference type="GO" id="GO:0032039">
    <property type="term" value="C:integrator complex"/>
    <property type="evidence" value="ECO:0007669"/>
    <property type="project" value="InterPro"/>
</dbReference>
<dbReference type="Proteomes" id="UP000314983">
    <property type="component" value="Chromosome 1"/>
</dbReference>
<dbReference type="Pfam" id="PF21045">
    <property type="entry name" value="INT10"/>
    <property type="match status" value="1"/>
</dbReference>
<accession>A0A4W4EBE5</accession>
<dbReference type="PANTHER" id="PTHR16055">
    <property type="entry name" value="INTEGRATOR COMPLEX SUBUNIT 10"/>
    <property type="match status" value="1"/>
</dbReference>
<dbReference type="InterPro" id="IPR026164">
    <property type="entry name" value="Int_cplx_su10"/>
</dbReference>
<dbReference type="AlphaFoldDB" id="A0A4W4EBE5"/>
<keyword evidence="8" id="KW-1185">Reference proteome</keyword>